<reference evidence="7" key="2">
    <citation type="submission" date="2016-04" db="EMBL/GenBank/DDBJ databases">
        <title>Complete Genome and Plasmid Sequences for Rhodococcus fascians D188 and Draft Sequences for Rhodococcus spp. Isolates PBTS 1 and PBTS 2.</title>
        <authorList>
            <person name="Stamer R."/>
            <person name="Vereecke D."/>
            <person name="Zhang Y."/>
            <person name="Schilkey F."/>
            <person name="Devitt N."/>
            <person name="Randall J."/>
        </authorList>
    </citation>
    <scope>NUCLEOTIDE SEQUENCE [LARGE SCALE GENOMIC DNA]</scope>
    <source>
        <strain evidence="7">PBTS2</strain>
    </source>
</reference>
<dbReference type="EMBL" id="CP015220">
    <property type="protein sequence ID" value="AMY21910.1"/>
    <property type="molecule type" value="Genomic_DNA"/>
</dbReference>
<name>A0A143QFR3_RHOFA</name>
<keyword evidence="3" id="KW-0408">Iron</keyword>
<sequence length="516" mass="58125">MQVTSVGHAGFHIRTDAGSILCDPWVNPSFYASWFPFPDNSGLDWDELGDCDYLYVSHLHKDHFDPRNLAEHVNKDATVLLPDYPVLDLKHELEKLGFHKFYETTDSVKHTLTGPKGDLDIMIIALRAPADGPIGDSGLVVSDGKTVAFNMNDARPVDLDMMTEQFGPVDVHMLQYSGAIWYPMVYDMVSRAKRNFGIQKRQRQMDRARQYIEQVGSTWVIPSAGPPCFLDDELRSLNDVYGDPANVFPDQMVFLEQMRLHGHDKGLLMIPGTTATFEGSDLKSHEHPIATADAEAIFTTGKADYIEAYAQRQASVIAAEKAGWAPADGEPLLEPLRGLFEPIMAQTDLICDGIGYPVGITMGDETVVLDFPKRIVREPISNEKFRYSFTIPPELVRTAVRDQEPDWVNSIFLSTRFRARRVGGYNEFLYTFFKCLTDERIAYADGWFSEAHDDTATITMGGYEIQRRCPHLKADLTKFGIVEGNKLTCNLHGWDWNLDSGRCLTSKGHELRSQKL</sequence>
<dbReference type="SUPFAM" id="SSF50022">
    <property type="entry name" value="ISP domain"/>
    <property type="match status" value="1"/>
</dbReference>
<keyword evidence="1" id="KW-0001">2Fe-2S</keyword>
<dbReference type="Pfam" id="PF13483">
    <property type="entry name" value="Lactamase_B_3"/>
    <property type="match status" value="1"/>
</dbReference>
<evidence type="ECO:0000313" key="6">
    <source>
        <dbReference type="EMBL" id="AMY21910.1"/>
    </source>
</evidence>
<dbReference type="InterPro" id="IPR036922">
    <property type="entry name" value="Rieske_2Fe-2S_sf"/>
</dbReference>
<dbReference type="SUPFAM" id="SSF56281">
    <property type="entry name" value="Metallo-hydrolase/oxidoreductase"/>
    <property type="match status" value="1"/>
</dbReference>
<gene>
    <name evidence="6" type="ORF">A3Q41_00590</name>
</gene>
<evidence type="ECO:0000313" key="7">
    <source>
        <dbReference type="Proteomes" id="UP000076038"/>
    </source>
</evidence>
<dbReference type="GO" id="GO:0016705">
    <property type="term" value="F:oxidoreductase activity, acting on paired donors, with incorporation or reduction of molecular oxygen"/>
    <property type="evidence" value="ECO:0007669"/>
    <property type="project" value="UniProtKB-ARBA"/>
</dbReference>
<keyword evidence="6" id="KW-0560">Oxidoreductase</keyword>
<dbReference type="InterPro" id="IPR036866">
    <property type="entry name" value="RibonucZ/Hydroxyglut_hydro"/>
</dbReference>
<evidence type="ECO:0000256" key="1">
    <source>
        <dbReference type="ARBA" id="ARBA00022714"/>
    </source>
</evidence>
<dbReference type="RefSeq" id="WP_063216138.1">
    <property type="nucleotide sequence ID" value="NZ_CP015220.1"/>
</dbReference>
<dbReference type="OrthoDB" id="6988582at2"/>
<dbReference type="Pfam" id="PF00355">
    <property type="entry name" value="Rieske"/>
    <property type="match status" value="1"/>
</dbReference>
<evidence type="ECO:0000256" key="4">
    <source>
        <dbReference type="ARBA" id="ARBA00023014"/>
    </source>
</evidence>
<dbReference type="EC" id="1.-.-.-" evidence="6"/>
<dbReference type="Gene3D" id="3.60.15.10">
    <property type="entry name" value="Ribonuclease Z/Hydroxyacylglutathione hydrolase-like"/>
    <property type="match status" value="1"/>
</dbReference>
<dbReference type="PANTHER" id="PTHR15032">
    <property type="entry name" value="N-ACYL-PHOSPHATIDYLETHANOLAMINE-HYDROLYZING PHOSPHOLIPASE D"/>
    <property type="match status" value="1"/>
</dbReference>
<feature type="domain" description="Rieske" evidence="5">
    <location>
        <begin position="465"/>
        <end position="516"/>
    </location>
</feature>
<evidence type="ECO:0000256" key="2">
    <source>
        <dbReference type="ARBA" id="ARBA00022723"/>
    </source>
</evidence>
<dbReference type="GO" id="GO:0046872">
    <property type="term" value="F:metal ion binding"/>
    <property type="evidence" value="ECO:0007669"/>
    <property type="project" value="UniProtKB-KW"/>
</dbReference>
<dbReference type="PANTHER" id="PTHR15032:SF4">
    <property type="entry name" value="N-ACYL-PHOSPHATIDYLETHANOLAMINE-HYDROLYZING PHOSPHOLIPASE D"/>
    <property type="match status" value="1"/>
</dbReference>
<reference evidence="6 7" key="1">
    <citation type="journal article" date="2016" name="Genome Announc.">
        <title>Complete Genome and Plasmid Sequences for Rhodococcus fascians D188 and Draft Sequences for Rhodococcus Isolates PBTS 1 and PBTS 2.</title>
        <authorList>
            <person name="Stamler R.A."/>
            <person name="Vereecke D."/>
            <person name="Zhang Y."/>
            <person name="Schilkey F."/>
            <person name="Devitt N."/>
            <person name="Randall J.J."/>
        </authorList>
    </citation>
    <scope>NUCLEOTIDE SEQUENCE [LARGE SCALE GENOMIC DNA]</scope>
    <source>
        <strain evidence="6 7">PBTS2</strain>
    </source>
</reference>
<dbReference type="AlphaFoldDB" id="A0A143QFR3"/>
<dbReference type="KEGG" id="rhs:A3Q41_00590"/>
<protein>
    <submittedName>
        <fullName evidence="6">Putative Rieske 2Fe-2S iron-sulfur protein</fullName>
        <ecNumber evidence="6">1.-.-.-</ecNumber>
    </submittedName>
</protein>
<dbReference type="GO" id="GO:0051537">
    <property type="term" value="F:2 iron, 2 sulfur cluster binding"/>
    <property type="evidence" value="ECO:0007669"/>
    <property type="project" value="UniProtKB-KW"/>
</dbReference>
<dbReference type="PROSITE" id="PS51296">
    <property type="entry name" value="RIESKE"/>
    <property type="match status" value="1"/>
</dbReference>
<organism evidence="6 7">
    <name type="scientific">Rhodococcoides fascians</name>
    <name type="common">Rhodococcus fascians</name>
    <dbReference type="NCBI Taxonomy" id="1828"/>
    <lineage>
        <taxon>Bacteria</taxon>
        <taxon>Bacillati</taxon>
        <taxon>Actinomycetota</taxon>
        <taxon>Actinomycetes</taxon>
        <taxon>Mycobacteriales</taxon>
        <taxon>Nocardiaceae</taxon>
        <taxon>Rhodococcoides</taxon>
    </lineage>
</organism>
<keyword evidence="4" id="KW-0411">Iron-sulfur</keyword>
<evidence type="ECO:0000259" key="5">
    <source>
        <dbReference type="PROSITE" id="PS51296"/>
    </source>
</evidence>
<dbReference type="Gene3D" id="2.102.10.10">
    <property type="entry name" value="Rieske [2Fe-2S] iron-sulphur domain"/>
    <property type="match status" value="1"/>
</dbReference>
<dbReference type="Pfam" id="PF25451">
    <property type="entry name" value="SCP2_Rv3818"/>
    <property type="match status" value="1"/>
</dbReference>
<dbReference type="GO" id="GO:0005737">
    <property type="term" value="C:cytoplasm"/>
    <property type="evidence" value="ECO:0007669"/>
    <property type="project" value="TreeGrafter"/>
</dbReference>
<dbReference type="InterPro" id="IPR057330">
    <property type="entry name" value="SCP2_Rv3818"/>
</dbReference>
<accession>A0A143QFR3</accession>
<keyword evidence="7" id="KW-1185">Reference proteome</keyword>
<dbReference type="GO" id="GO:0004497">
    <property type="term" value="F:monooxygenase activity"/>
    <property type="evidence" value="ECO:0007669"/>
    <property type="project" value="UniProtKB-ARBA"/>
</dbReference>
<evidence type="ECO:0000256" key="3">
    <source>
        <dbReference type="ARBA" id="ARBA00023004"/>
    </source>
</evidence>
<dbReference type="PATRIC" id="fig|1653479.3.peg.602"/>
<dbReference type="InterPro" id="IPR017941">
    <property type="entry name" value="Rieske_2Fe-2S"/>
</dbReference>
<proteinExistence type="predicted"/>
<dbReference type="Proteomes" id="UP000076038">
    <property type="component" value="Chromosome"/>
</dbReference>
<keyword evidence="2" id="KW-0479">Metal-binding</keyword>